<dbReference type="EMBL" id="KV441552">
    <property type="protein sequence ID" value="OAG05939.1"/>
    <property type="molecule type" value="Genomic_DNA"/>
</dbReference>
<dbReference type="Proteomes" id="UP000077069">
    <property type="component" value="Unassembled WGS sequence"/>
</dbReference>
<dbReference type="InterPro" id="IPR007065">
    <property type="entry name" value="HPP"/>
</dbReference>
<keyword evidence="2" id="KW-0472">Membrane</keyword>
<reference evidence="4 5" key="1">
    <citation type="submission" date="2016-05" db="EMBL/GenBank/DDBJ databases">
        <title>Comparative analysis of secretome profiles of manganese(II)-oxidizing ascomycete fungi.</title>
        <authorList>
            <consortium name="DOE Joint Genome Institute"/>
            <person name="Zeiner C.A."/>
            <person name="Purvine S.O."/>
            <person name="Zink E.M."/>
            <person name="Wu S."/>
            <person name="Pasa-Tolic L."/>
            <person name="Chaput D.L."/>
            <person name="Haridas S."/>
            <person name="Grigoriev I.V."/>
            <person name="Santelli C.M."/>
            <person name="Hansel C.M."/>
        </authorList>
    </citation>
    <scope>NUCLEOTIDE SEQUENCE [LARGE SCALE GENOMIC DNA]</scope>
    <source>
        <strain evidence="4 5">AP3s5-JAC2a</strain>
    </source>
</reference>
<keyword evidence="5" id="KW-1185">Reference proteome</keyword>
<keyword evidence="2" id="KW-0812">Transmembrane</keyword>
<feature type="transmembrane region" description="Helical" evidence="2">
    <location>
        <begin position="174"/>
        <end position="199"/>
    </location>
</feature>
<dbReference type="GeneID" id="28757885"/>
<feature type="domain" description="HPP transmembrane region" evidence="3">
    <location>
        <begin position="39"/>
        <end position="207"/>
    </location>
</feature>
<dbReference type="PANTHER" id="PTHR33741">
    <property type="entry name" value="TRANSMEMBRANE PROTEIN DDB_G0269096-RELATED"/>
    <property type="match status" value="1"/>
</dbReference>
<evidence type="ECO:0000256" key="2">
    <source>
        <dbReference type="SAM" id="Phobius"/>
    </source>
</evidence>
<feature type="transmembrane region" description="Helical" evidence="2">
    <location>
        <begin position="135"/>
        <end position="154"/>
    </location>
</feature>
<dbReference type="AlphaFoldDB" id="A0A177CGG3"/>
<protein>
    <submittedName>
        <fullName evidence="4">HPP-domain-containing protein</fullName>
    </submittedName>
</protein>
<dbReference type="Pfam" id="PF04982">
    <property type="entry name" value="TM_HPP"/>
    <property type="match status" value="1"/>
</dbReference>
<proteinExistence type="predicted"/>
<organism evidence="4 5">
    <name type="scientific">Paraphaeosphaeria sporulosa</name>
    <dbReference type="NCBI Taxonomy" id="1460663"/>
    <lineage>
        <taxon>Eukaryota</taxon>
        <taxon>Fungi</taxon>
        <taxon>Dikarya</taxon>
        <taxon>Ascomycota</taxon>
        <taxon>Pezizomycotina</taxon>
        <taxon>Dothideomycetes</taxon>
        <taxon>Pleosporomycetidae</taxon>
        <taxon>Pleosporales</taxon>
        <taxon>Massarineae</taxon>
        <taxon>Didymosphaeriaceae</taxon>
        <taxon>Paraphaeosphaeria</taxon>
    </lineage>
</organism>
<feature type="transmembrane region" description="Helical" evidence="2">
    <location>
        <begin position="75"/>
        <end position="93"/>
    </location>
</feature>
<feature type="transmembrane region" description="Helical" evidence="2">
    <location>
        <begin position="105"/>
        <end position="123"/>
    </location>
</feature>
<dbReference type="STRING" id="1460663.A0A177CGG3"/>
<dbReference type="InterPro" id="IPR058581">
    <property type="entry name" value="TM_HPP"/>
</dbReference>
<dbReference type="PANTHER" id="PTHR33741:SF5">
    <property type="entry name" value="TRANSMEMBRANE PROTEIN DDB_G0269096-RELATED"/>
    <property type="match status" value="1"/>
</dbReference>
<evidence type="ECO:0000256" key="1">
    <source>
        <dbReference type="SAM" id="MobiDB-lite"/>
    </source>
</evidence>
<gene>
    <name evidence="4" type="ORF">CC84DRAFT_1091379</name>
</gene>
<dbReference type="RefSeq" id="XP_018036304.1">
    <property type="nucleotide sequence ID" value="XM_018174399.1"/>
</dbReference>
<evidence type="ECO:0000259" key="3">
    <source>
        <dbReference type="Pfam" id="PF04982"/>
    </source>
</evidence>
<sequence length="258" mass="28174">MAPPEDIFVRAERGIQGALSHLPMWMSRFLGYRGKPAAPSPNMIVCIYGFIGAFGGLGIILAIFTESHYFTSRHVPAIVASYGASAILCYGAIDAPLAQPRSLIFGHFFSGLVGVIIKVIFNYNFPEDGEGFPRLMWLAACLATSIALVVMHLTKTTHPPAGATALLPCVDRNIHALGWYFLPVLLLSSFLILVSALLVNNIQRQYPKFWIAPIPPSPPAQPKYQQSSPPDPEKAEFSETPRSPTLPVSESHESKDTQ</sequence>
<feature type="transmembrane region" description="Helical" evidence="2">
    <location>
        <begin position="42"/>
        <end position="63"/>
    </location>
</feature>
<keyword evidence="2" id="KW-1133">Transmembrane helix</keyword>
<accession>A0A177CGG3</accession>
<evidence type="ECO:0000313" key="4">
    <source>
        <dbReference type="EMBL" id="OAG05939.1"/>
    </source>
</evidence>
<evidence type="ECO:0000313" key="5">
    <source>
        <dbReference type="Proteomes" id="UP000077069"/>
    </source>
</evidence>
<name>A0A177CGG3_9PLEO</name>
<feature type="region of interest" description="Disordered" evidence="1">
    <location>
        <begin position="217"/>
        <end position="258"/>
    </location>
</feature>
<dbReference type="OrthoDB" id="2016548at2759"/>
<dbReference type="InParanoid" id="A0A177CGG3"/>